<evidence type="ECO:0000256" key="1">
    <source>
        <dbReference type="ARBA" id="ARBA00022679"/>
    </source>
</evidence>
<dbReference type="InterPro" id="IPR008278">
    <property type="entry name" value="4-PPantetheinyl_Trfase_dom"/>
</dbReference>
<dbReference type="Gene3D" id="3.90.470.20">
    <property type="entry name" value="4'-phosphopantetheinyl transferase domain"/>
    <property type="match status" value="2"/>
</dbReference>
<gene>
    <name evidence="3" type="ORF">SAMN05421741_1122</name>
</gene>
<proteinExistence type="predicted"/>
<reference evidence="4" key="1">
    <citation type="submission" date="2016-10" db="EMBL/GenBank/DDBJ databases">
        <authorList>
            <person name="Varghese N."/>
            <person name="Submissions S."/>
        </authorList>
    </citation>
    <scope>NUCLEOTIDE SEQUENCE [LARGE SCALE GENOMIC DNA]</scope>
    <source>
        <strain evidence="4">DS-12</strain>
    </source>
</reference>
<dbReference type="Proteomes" id="UP000199036">
    <property type="component" value="Unassembled WGS sequence"/>
</dbReference>
<organism evidence="3 4">
    <name type="scientific">Paenimyroides ummariense</name>
    <dbReference type="NCBI Taxonomy" id="913024"/>
    <lineage>
        <taxon>Bacteria</taxon>
        <taxon>Pseudomonadati</taxon>
        <taxon>Bacteroidota</taxon>
        <taxon>Flavobacteriia</taxon>
        <taxon>Flavobacteriales</taxon>
        <taxon>Flavobacteriaceae</taxon>
        <taxon>Paenimyroides</taxon>
    </lineage>
</organism>
<dbReference type="AlphaFoldDB" id="A0A1I5C9H7"/>
<dbReference type="STRING" id="913024.SAMN05421741_1122"/>
<feature type="domain" description="4'-phosphopantetheinyl transferase" evidence="2">
    <location>
        <begin position="104"/>
        <end position="192"/>
    </location>
</feature>
<dbReference type="SUPFAM" id="SSF56214">
    <property type="entry name" value="4'-phosphopantetheinyl transferase"/>
    <property type="match status" value="2"/>
</dbReference>
<sequence length="211" mass="24379">MPLFKTISYDIDTQLFIWKILESETELNAAVELQDKHLHRLNGMLSEQHRKGFLSVRKLLMEAGYTDFDLNYDTNGKPSLADGKQISITHSYDFSAIIVSSQNVGIDLEKQREKIIKIADKFVGSEAVFLNTERNYKEDLSVIWGAKEALYKMCNSRSLSFKQDMHIHDFSKNTNQGTATVSCKELDFDCQFTFHFETFENYTLVYALENE</sequence>
<keyword evidence="1 3" id="KW-0808">Transferase</keyword>
<dbReference type="InterPro" id="IPR037143">
    <property type="entry name" value="4-PPantetheinyl_Trfase_dom_sf"/>
</dbReference>
<evidence type="ECO:0000313" key="3">
    <source>
        <dbReference type="EMBL" id="SFN83628.1"/>
    </source>
</evidence>
<dbReference type="EMBL" id="FOVI01000012">
    <property type="protein sequence ID" value="SFN83628.1"/>
    <property type="molecule type" value="Genomic_DNA"/>
</dbReference>
<protein>
    <submittedName>
        <fullName evidence="3">4'-phosphopantetheinyl transferase superfamily protein</fullName>
    </submittedName>
</protein>
<evidence type="ECO:0000313" key="4">
    <source>
        <dbReference type="Proteomes" id="UP000199036"/>
    </source>
</evidence>
<dbReference type="Pfam" id="PF01648">
    <property type="entry name" value="ACPS"/>
    <property type="match status" value="1"/>
</dbReference>
<dbReference type="GO" id="GO:0008897">
    <property type="term" value="F:holo-[acyl-carrier-protein] synthase activity"/>
    <property type="evidence" value="ECO:0007669"/>
    <property type="project" value="InterPro"/>
</dbReference>
<dbReference type="RefSeq" id="WP_091523123.1">
    <property type="nucleotide sequence ID" value="NZ_FOVI01000012.1"/>
</dbReference>
<evidence type="ECO:0000259" key="2">
    <source>
        <dbReference type="Pfam" id="PF01648"/>
    </source>
</evidence>
<dbReference type="GO" id="GO:0000287">
    <property type="term" value="F:magnesium ion binding"/>
    <property type="evidence" value="ECO:0007669"/>
    <property type="project" value="InterPro"/>
</dbReference>
<keyword evidence="4" id="KW-1185">Reference proteome</keyword>
<name>A0A1I5C9H7_9FLAO</name>
<accession>A0A1I5C9H7</accession>
<dbReference type="OrthoDB" id="1190494at2"/>